<dbReference type="PANTHER" id="PTHR33164">
    <property type="entry name" value="TRANSCRIPTIONAL REGULATOR, MARR FAMILY"/>
    <property type="match status" value="1"/>
</dbReference>
<dbReference type="PANTHER" id="PTHR33164:SF43">
    <property type="entry name" value="HTH-TYPE TRANSCRIPTIONAL REPRESSOR YETL"/>
    <property type="match status" value="1"/>
</dbReference>
<dbReference type="PROSITE" id="PS50995">
    <property type="entry name" value="HTH_MARR_2"/>
    <property type="match status" value="1"/>
</dbReference>
<sequence>MAGPERSSEQVGEGPSLLYAVKQVELAVRARLDDLLRTTGITVPQWTALTVLARREGQTGADLARNAFVSPQAMGDLLAALERGNWITRTPDPSHRRRVLIGLSPAGRALLDDVAPGAAEVEERMVTGLDPDQRAALRTLLNRCRTNLV</sequence>
<dbReference type="Pfam" id="PF12802">
    <property type="entry name" value="MarR_2"/>
    <property type="match status" value="1"/>
</dbReference>
<proteinExistence type="predicted"/>
<protein>
    <submittedName>
        <fullName evidence="2">MarR family transcriptional regulator</fullName>
    </submittedName>
</protein>
<dbReference type="EMBL" id="JBBEGL010000003">
    <property type="protein sequence ID" value="MEJ2887291.1"/>
    <property type="molecule type" value="Genomic_DNA"/>
</dbReference>
<feature type="domain" description="HTH marR-type" evidence="1">
    <location>
        <begin position="14"/>
        <end position="146"/>
    </location>
</feature>
<evidence type="ECO:0000259" key="1">
    <source>
        <dbReference type="PROSITE" id="PS50995"/>
    </source>
</evidence>
<dbReference type="Proteomes" id="UP001370100">
    <property type="component" value="Unassembled WGS sequence"/>
</dbReference>
<comment type="caution">
    <text evidence="2">The sequence shown here is derived from an EMBL/GenBank/DDBJ whole genome shotgun (WGS) entry which is preliminary data.</text>
</comment>
<keyword evidence="3" id="KW-1185">Reference proteome</keyword>
<evidence type="ECO:0000313" key="2">
    <source>
        <dbReference type="EMBL" id="MEJ2887291.1"/>
    </source>
</evidence>
<dbReference type="InterPro" id="IPR036388">
    <property type="entry name" value="WH-like_DNA-bd_sf"/>
</dbReference>
<dbReference type="SUPFAM" id="SSF46785">
    <property type="entry name" value="Winged helix' DNA-binding domain"/>
    <property type="match status" value="1"/>
</dbReference>
<dbReference type="RefSeq" id="WP_337713771.1">
    <property type="nucleotide sequence ID" value="NZ_JBBEGL010000003.1"/>
</dbReference>
<dbReference type="InterPro" id="IPR000835">
    <property type="entry name" value="HTH_MarR-typ"/>
</dbReference>
<dbReference type="SMART" id="SM00347">
    <property type="entry name" value="HTH_MARR"/>
    <property type="match status" value="1"/>
</dbReference>
<reference evidence="2 3" key="1">
    <citation type="submission" date="2024-03" db="EMBL/GenBank/DDBJ databases">
        <title>Actinomycetospora sp. OC33-EN06, a novel actinomycete isolated from wild orchid (Aerides multiflora).</title>
        <authorList>
            <person name="Suriyachadkun C."/>
        </authorList>
    </citation>
    <scope>NUCLEOTIDE SEQUENCE [LARGE SCALE GENOMIC DNA]</scope>
    <source>
        <strain evidence="2 3">OC33-EN06</strain>
    </source>
</reference>
<accession>A0ABU8N4I3</accession>
<evidence type="ECO:0000313" key="3">
    <source>
        <dbReference type="Proteomes" id="UP001370100"/>
    </source>
</evidence>
<dbReference type="InterPro" id="IPR039422">
    <property type="entry name" value="MarR/SlyA-like"/>
</dbReference>
<dbReference type="Gene3D" id="1.10.10.10">
    <property type="entry name" value="Winged helix-like DNA-binding domain superfamily/Winged helix DNA-binding domain"/>
    <property type="match status" value="1"/>
</dbReference>
<name>A0ABU8N4I3_9PSEU</name>
<organism evidence="2 3">
    <name type="scientific">Actinomycetospora aeridis</name>
    <dbReference type="NCBI Taxonomy" id="3129231"/>
    <lineage>
        <taxon>Bacteria</taxon>
        <taxon>Bacillati</taxon>
        <taxon>Actinomycetota</taxon>
        <taxon>Actinomycetes</taxon>
        <taxon>Pseudonocardiales</taxon>
        <taxon>Pseudonocardiaceae</taxon>
        <taxon>Actinomycetospora</taxon>
    </lineage>
</organism>
<gene>
    <name evidence="2" type="ORF">WCD41_12605</name>
</gene>
<dbReference type="InterPro" id="IPR036390">
    <property type="entry name" value="WH_DNA-bd_sf"/>
</dbReference>